<protein>
    <submittedName>
        <fullName evidence="1">Uncharacterized protein</fullName>
    </submittedName>
</protein>
<dbReference type="OrthoDB" id="9772435at2"/>
<keyword evidence="2" id="KW-1185">Reference proteome</keyword>
<dbReference type="RefSeq" id="WP_107349272.1">
    <property type="nucleotide sequence ID" value="NZ_PYMH01000005.1"/>
</dbReference>
<name>A0A2T3IYG4_9GAMM</name>
<evidence type="ECO:0000313" key="2">
    <source>
        <dbReference type="Proteomes" id="UP000241222"/>
    </source>
</evidence>
<reference evidence="1 2" key="1">
    <citation type="submission" date="2018-03" db="EMBL/GenBank/DDBJ databases">
        <title>Whole genome sequencing of Histamine producing bacteria.</title>
        <authorList>
            <person name="Butler K."/>
        </authorList>
    </citation>
    <scope>NUCLEOTIDE SEQUENCE [LARGE SCALE GENOMIC DNA]</scope>
    <source>
        <strain evidence="1 2">JCM 13586</strain>
    </source>
</reference>
<comment type="caution">
    <text evidence="1">The sequence shown here is derived from an EMBL/GenBank/DDBJ whole genome shotgun (WGS) entry which is preliminary data.</text>
</comment>
<dbReference type="AlphaFoldDB" id="A0A2T3IYG4"/>
<accession>A0A2T3IYG4</accession>
<dbReference type="Proteomes" id="UP000241222">
    <property type="component" value="Unassembled WGS sequence"/>
</dbReference>
<gene>
    <name evidence="1" type="ORF">C9I99_12770</name>
</gene>
<proteinExistence type="predicted"/>
<dbReference type="EMBL" id="PYMH01000005">
    <property type="protein sequence ID" value="PSU33638.1"/>
    <property type="molecule type" value="Genomic_DNA"/>
</dbReference>
<evidence type="ECO:0000313" key="1">
    <source>
        <dbReference type="EMBL" id="PSU33638.1"/>
    </source>
</evidence>
<sequence length="63" mass="7125">MSQCQVVEATENITRFDYDVGQATPYRQYMSVEGGEQWLTGLAQDNQSLQVNVDFSTGFITKQ</sequence>
<organism evidence="1 2">
    <name type="scientific">Photobacterium lutimaris</name>
    <dbReference type="NCBI Taxonomy" id="388278"/>
    <lineage>
        <taxon>Bacteria</taxon>
        <taxon>Pseudomonadati</taxon>
        <taxon>Pseudomonadota</taxon>
        <taxon>Gammaproteobacteria</taxon>
        <taxon>Vibrionales</taxon>
        <taxon>Vibrionaceae</taxon>
        <taxon>Photobacterium</taxon>
    </lineage>
</organism>